<evidence type="ECO:0000313" key="6">
    <source>
        <dbReference type="EMBL" id="SDO19920.1"/>
    </source>
</evidence>
<dbReference type="GO" id="GO:0003700">
    <property type="term" value="F:DNA-binding transcription factor activity"/>
    <property type="evidence" value="ECO:0007669"/>
    <property type="project" value="InterPro"/>
</dbReference>
<evidence type="ECO:0000256" key="3">
    <source>
        <dbReference type="ARBA" id="ARBA00023125"/>
    </source>
</evidence>
<keyword evidence="2" id="KW-0805">Transcription regulation</keyword>
<dbReference type="InterPro" id="IPR036390">
    <property type="entry name" value="WH_DNA-bd_sf"/>
</dbReference>
<dbReference type="InterPro" id="IPR018356">
    <property type="entry name" value="Tscrpt_reg_HTH_DeoR_CS"/>
</dbReference>
<evidence type="ECO:0000259" key="5">
    <source>
        <dbReference type="PROSITE" id="PS51000"/>
    </source>
</evidence>
<dbReference type="AlphaFoldDB" id="A0A1H0HLE1"/>
<dbReference type="SUPFAM" id="SSF46785">
    <property type="entry name" value="Winged helix' DNA-binding domain"/>
    <property type="match status" value="1"/>
</dbReference>
<dbReference type="InterPro" id="IPR001034">
    <property type="entry name" value="DeoR_HTH"/>
</dbReference>
<keyword evidence="1" id="KW-0678">Repressor</keyword>
<dbReference type="PROSITE" id="PS51000">
    <property type="entry name" value="HTH_DEOR_2"/>
    <property type="match status" value="1"/>
</dbReference>
<keyword evidence="7" id="KW-1185">Reference proteome</keyword>
<dbReference type="PANTHER" id="PTHR30363:SF4">
    <property type="entry name" value="GLYCEROL-3-PHOSPHATE REGULON REPRESSOR"/>
    <property type="match status" value="1"/>
</dbReference>
<reference evidence="6 7" key="1">
    <citation type="submission" date="2016-10" db="EMBL/GenBank/DDBJ databases">
        <authorList>
            <person name="de Groot N.N."/>
        </authorList>
    </citation>
    <scope>NUCLEOTIDE SEQUENCE [LARGE SCALE GENOMIC DNA]</scope>
    <source>
        <strain evidence="7">L7-484,KACC 16230,DSM 25025</strain>
    </source>
</reference>
<evidence type="ECO:0000256" key="4">
    <source>
        <dbReference type="ARBA" id="ARBA00023163"/>
    </source>
</evidence>
<dbReference type="STRING" id="1166073.SAMN05192530_104158"/>
<dbReference type="Proteomes" id="UP000198793">
    <property type="component" value="Unassembled WGS sequence"/>
</dbReference>
<keyword evidence="3 6" id="KW-0238">DNA-binding</keyword>
<dbReference type="EMBL" id="FNIT01000004">
    <property type="protein sequence ID" value="SDO19920.1"/>
    <property type="molecule type" value="Genomic_DNA"/>
</dbReference>
<dbReference type="PANTHER" id="PTHR30363">
    <property type="entry name" value="HTH-TYPE TRANSCRIPTIONAL REGULATOR SRLR-RELATED"/>
    <property type="match status" value="1"/>
</dbReference>
<name>A0A1H0HLE1_9HYPH</name>
<evidence type="ECO:0000256" key="1">
    <source>
        <dbReference type="ARBA" id="ARBA00022491"/>
    </source>
</evidence>
<evidence type="ECO:0000256" key="2">
    <source>
        <dbReference type="ARBA" id="ARBA00023015"/>
    </source>
</evidence>
<dbReference type="Pfam" id="PF00455">
    <property type="entry name" value="DeoRC"/>
    <property type="match status" value="1"/>
</dbReference>
<dbReference type="PROSITE" id="PS00894">
    <property type="entry name" value="HTH_DEOR_1"/>
    <property type="match status" value="1"/>
</dbReference>
<feature type="domain" description="HTH deoR-type" evidence="5">
    <location>
        <begin position="7"/>
        <end position="62"/>
    </location>
</feature>
<protein>
    <submittedName>
        <fullName evidence="6">DNA-binding transcriptional regulator of sugar metabolism, DeoR/GlpR family</fullName>
    </submittedName>
</protein>
<dbReference type="SMART" id="SM00420">
    <property type="entry name" value="HTH_DEOR"/>
    <property type="match status" value="1"/>
</dbReference>
<dbReference type="InterPro" id="IPR014036">
    <property type="entry name" value="DeoR-like_C"/>
</dbReference>
<dbReference type="InterPro" id="IPR037171">
    <property type="entry name" value="NagB/RpiA_transferase-like"/>
</dbReference>
<dbReference type="SMART" id="SM01134">
    <property type="entry name" value="DeoRC"/>
    <property type="match status" value="1"/>
</dbReference>
<dbReference type="Pfam" id="PF08220">
    <property type="entry name" value="HTH_DeoR"/>
    <property type="match status" value="1"/>
</dbReference>
<gene>
    <name evidence="6" type="ORF">SAMN05192530_104158</name>
</gene>
<dbReference type="OrthoDB" id="9797223at2"/>
<evidence type="ECO:0000313" key="7">
    <source>
        <dbReference type="Proteomes" id="UP000198793"/>
    </source>
</evidence>
<dbReference type="SUPFAM" id="SSF100950">
    <property type="entry name" value="NagB/RpiA/CoA transferase-like"/>
    <property type="match status" value="1"/>
</dbReference>
<keyword evidence="4" id="KW-0804">Transcription</keyword>
<dbReference type="GO" id="GO:0003677">
    <property type="term" value="F:DNA binding"/>
    <property type="evidence" value="ECO:0007669"/>
    <property type="project" value="UniProtKB-KW"/>
</dbReference>
<dbReference type="PRINTS" id="PR00037">
    <property type="entry name" value="HTHLACR"/>
</dbReference>
<proteinExistence type="predicted"/>
<dbReference type="InterPro" id="IPR050313">
    <property type="entry name" value="Carb_Metab_HTH_regulators"/>
</dbReference>
<sequence length="274" mass="28927">MDAPLLTGQRQTLIREWLARDGRVLAVRLADAFGVSEDTIRRDLRELAARGECRRVYGGALPFAPQVGTLSERRDQMVARKTRLAERIVTGVMPGSTLFIDAGSTNLLVAERLPPGSGLTVVTNAPAIACALQDKPGVATVLLGGRLHGESGACLGSQTLREAERLRPTVLVLGACGLDAEAGITAHHPEEAELKGSLAERAGEVWVAATTDKFTTAASFTVAPARRLARLVVEHDCDAALVEPFAALGIACERAEAPSAVEGPRLRRAASRAA</sequence>
<dbReference type="RefSeq" id="WP_090672946.1">
    <property type="nucleotide sequence ID" value="NZ_FNIT01000004.1"/>
</dbReference>
<accession>A0A1H0HLE1</accession>
<organism evidence="6 7">
    <name type="scientific">Aureimonas jatrophae</name>
    <dbReference type="NCBI Taxonomy" id="1166073"/>
    <lineage>
        <taxon>Bacteria</taxon>
        <taxon>Pseudomonadati</taxon>
        <taxon>Pseudomonadota</taxon>
        <taxon>Alphaproteobacteria</taxon>
        <taxon>Hyphomicrobiales</taxon>
        <taxon>Aurantimonadaceae</taxon>
        <taxon>Aureimonas</taxon>
    </lineage>
</organism>